<organism evidence="2 3">
    <name type="scientific">Allosphingosinicella deserti</name>
    <dbReference type="NCBI Taxonomy" id="2116704"/>
    <lineage>
        <taxon>Bacteria</taxon>
        <taxon>Pseudomonadati</taxon>
        <taxon>Pseudomonadota</taxon>
        <taxon>Alphaproteobacteria</taxon>
        <taxon>Sphingomonadales</taxon>
        <taxon>Sphingomonadaceae</taxon>
        <taxon>Allosphingosinicella</taxon>
    </lineage>
</organism>
<sequence>MSPQDPHRPDDLPARSEAYWRNRFILMNLAGIGGTAVALLGLAIWYSDLLIEGGSMAIGLPLALIGVIVSFVAPKFLARRWRSPPGK</sequence>
<dbReference type="AlphaFoldDB" id="A0A2P7QVL5"/>
<dbReference type="OrthoDB" id="7583502at2"/>
<reference evidence="2 3" key="1">
    <citation type="submission" date="2018-03" db="EMBL/GenBank/DDBJ databases">
        <title>The draft genome of Sphingosinicella sp. GL-C-18.</title>
        <authorList>
            <person name="Liu L."/>
            <person name="Li L."/>
            <person name="Liang L."/>
            <person name="Zhang X."/>
            <person name="Wang T."/>
        </authorList>
    </citation>
    <scope>NUCLEOTIDE SEQUENCE [LARGE SCALE GENOMIC DNA]</scope>
    <source>
        <strain evidence="2 3">GL-C-18</strain>
    </source>
</reference>
<evidence type="ECO:0000256" key="1">
    <source>
        <dbReference type="SAM" id="Phobius"/>
    </source>
</evidence>
<gene>
    <name evidence="2" type="ORF">C7I55_07050</name>
</gene>
<keyword evidence="3" id="KW-1185">Reference proteome</keyword>
<evidence type="ECO:0000313" key="2">
    <source>
        <dbReference type="EMBL" id="PSJ42006.1"/>
    </source>
</evidence>
<keyword evidence="1" id="KW-0472">Membrane</keyword>
<accession>A0A2P7QVL5</accession>
<evidence type="ECO:0000313" key="3">
    <source>
        <dbReference type="Proteomes" id="UP000241167"/>
    </source>
</evidence>
<feature type="transmembrane region" description="Helical" evidence="1">
    <location>
        <begin position="58"/>
        <end position="78"/>
    </location>
</feature>
<keyword evidence="1" id="KW-1133">Transmembrane helix</keyword>
<dbReference type="EMBL" id="PXYI01000002">
    <property type="protein sequence ID" value="PSJ42006.1"/>
    <property type="molecule type" value="Genomic_DNA"/>
</dbReference>
<dbReference type="Proteomes" id="UP000241167">
    <property type="component" value="Unassembled WGS sequence"/>
</dbReference>
<comment type="caution">
    <text evidence="2">The sequence shown here is derived from an EMBL/GenBank/DDBJ whole genome shotgun (WGS) entry which is preliminary data.</text>
</comment>
<protein>
    <submittedName>
        <fullName evidence="2">Uncharacterized protein</fullName>
    </submittedName>
</protein>
<feature type="transmembrane region" description="Helical" evidence="1">
    <location>
        <begin position="24"/>
        <end position="46"/>
    </location>
</feature>
<name>A0A2P7QVL5_9SPHN</name>
<dbReference type="RefSeq" id="WP_106512172.1">
    <property type="nucleotide sequence ID" value="NZ_PXYI01000002.1"/>
</dbReference>
<proteinExistence type="predicted"/>
<keyword evidence="1" id="KW-0812">Transmembrane</keyword>